<proteinExistence type="predicted"/>
<accession>A0ABY5SEP8</accession>
<keyword evidence="3" id="KW-0804">Transcription</keyword>
<dbReference type="PROSITE" id="PS00041">
    <property type="entry name" value="HTH_ARAC_FAMILY_1"/>
    <property type="match status" value="1"/>
</dbReference>
<dbReference type="SUPFAM" id="SSF51215">
    <property type="entry name" value="Regulatory protein AraC"/>
    <property type="match status" value="1"/>
</dbReference>
<dbReference type="InterPro" id="IPR018060">
    <property type="entry name" value="HTH_AraC"/>
</dbReference>
<evidence type="ECO:0000256" key="1">
    <source>
        <dbReference type="ARBA" id="ARBA00023015"/>
    </source>
</evidence>
<dbReference type="Pfam" id="PF07883">
    <property type="entry name" value="Cupin_2"/>
    <property type="match status" value="1"/>
</dbReference>
<gene>
    <name evidence="5" type="ORF">L1F29_11750</name>
</gene>
<dbReference type="PANTHER" id="PTHR43280:SF17">
    <property type="entry name" value="ARAC-TYPE DNA-BINDING DOMAIN-CONTAINING PROTEIN"/>
    <property type="match status" value="1"/>
</dbReference>
<sequence>MLRHLSPYVRVAMDHWLQLNAYIPDRAIWDYELLYVKQGELEVTVEDAVYRGAEGDVFLFKPKQRHSISVVGQAPVEQPHVHFDIIEAPDSRLIPVSFKPEEEMDQTELGWFRQDLLSGPELQLPNRIRLRSPKTFEKLLFTIIHEFRAQAPYADLRLKGLMLDLLVTLFRESHWHAGYDQPDRVTQLMNMKEYLNQHADRTVTLDEMSAHFHMNKRYLIGLFRQAFDQTPIQYHQQMRMEQAKNLLKYSQLSMQEMSEALGYPNLHTFSRAFKNNSGCSPSAYRTAFRHS</sequence>
<dbReference type="SUPFAM" id="SSF46689">
    <property type="entry name" value="Homeodomain-like"/>
    <property type="match status" value="2"/>
</dbReference>
<evidence type="ECO:0000313" key="6">
    <source>
        <dbReference type="Proteomes" id="UP001057877"/>
    </source>
</evidence>
<dbReference type="PROSITE" id="PS01124">
    <property type="entry name" value="HTH_ARAC_FAMILY_2"/>
    <property type="match status" value="1"/>
</dbReference>
<dbReference type="Gene3D" id="2.60.120.10">
    <property type="entry name" value="Jelly Rolls"/>
    <property type="match status" value="1"/>
</dbReference>
<keyword evidence="2" id="KW-0238">DNA-binding</keyword>
<organism evidence="5 6">
    <name type="scientific">Paenibacillus spongiae</name>
    <dbReference type="NCBI Taxonomy" id="2909671"/>
    <lineage>
        <taxon>Bacteria</taxon>
        <taxon>Bacillati</taxon>
        <taxon>Bacillota</taxon>
        <taxon>Bacilli</taxon>
        <taxon>Bacillales</taxon>
        <taxon>Paenibacillaceae</taxon>
        <taxon>Paenibacillus</taxon>
    </lineage>
</organism>
<dbReference type="InterPro" id="IPR018062">
    <property type="entry name" value="HTH_AraC-typ_CS"/>
</dbReference>
<dbReference type="EMBL" id="CP091430">
    <property type="protein sequence ID" value="UVI32447.1"/>
    <property type="molecule type" value="Genomic_DNA"/>
</dbReference>
<dbReference type="InterPro" id="IPR014710">
    <property type="entry name" value="RmlC-like_jellyroll"/>
</dbReference>
<dbReference type="SMART" id="SM00342">
    <property type="entry name" value="HTH_ARAC"/>
    <property type="match status" value="1"/>
</dbReference>
<dbReference type="CDD" id="cd02209">
    <property type="entry name" value="cupin_XRE_C"/>
    <property type="match status" value="1"/>
</dbReference>
<reference evidence="5" key="1">
    <citation type="submission" date="2022-01" db="EMBL/GenBank/DDBJ databases">
        <title>Paenibacillus spongiae sp. nov., isolated from marine sponge.</title>
        <authorList>
            <person name="Li Z."/>
            <person name="Zhang M."/>
        </authorList>
    </citation>
    <scope>NUCLEOTIDE SEQUENCE</scope>
    <source>
        <strain evidence="5">PHS-Z3</strain>
    </source>
</reference>
<keyword evidence="1" id="KW-0805">Transcription regulation</keyword>
<protein>
    <submittedName>
        <fullName evidence="5">AraC family transcriptional regulator</fullName>
    </submittedName>
</protein>
<dbReference type="Pfam" id="PF12833">
    <property type="entry name" value="HTH_18"/>
    <property type="match status" value="1"/>
</dbReference>
<dbReference type="InterPro" id="IPR009057">
    <property type="entry name" value="Homeodomain-like_sf"/>
</dbReference>
<dbReference type="RefSeq" id="WP_258388501.1">
    <property type="nucleotide sequence ID" value="NZ_CP091430.1"/>
</dbReference>
<dbReference type="Proteomes" id="UP001057877">
    <property type="component" value="Chromosome"/>
</dbReference>
<dbReference type="PANTHER" id="PTHR43280">
    <property type="entry name" value="ARAC-FAMILY TRANSCRIPTIONAL REGULATOR"/>
    <property type="match status" value="1"/>
</dbReference>
<evidence type="ECO:0000256" key="3">
    <source>
        <dbReference type="ARBA" id="ARBA00023163"/>
    </source>
</evidence>
<dbReference type="InterPro" id="IPR013096">
    <property type="entry name" value="Cupin_2"/>
</dbReference>
<dbReference type="InterPro" id="IPR037923">
    <property type="entry name" value="HTH-like"/>
</dbReference>
<evidence type="ECO:0000259" key="4">
    <source>
        <dbReference type="PROSITE" id="PS01124"/>
    </source>
</evidence>
<evidence type="ECO:0000256" key="2">
    <source>
        <dbReference type="ARBA" id="ARBA00023125"/>
    </source>
</evidence>
<name>A0ABY5SEP8_9BACL</name>
<evidence type="ECO:0000313" key="5">
    <source>
        <dbReference type="EMBL" id="UVI32447.1"/>
    </source>
</evidence>
<keyword evidence="6" id="KW-1185">Reference proteome</keyword>
<feature type="domain" description="HTH araC/xylS-type" evidence="4">
    <location>
        <begin position="189"/>
        <end position="287"/>
    </location>
</feature>
<dbReference type="Gene3D" id="1.10.10.60">
    <property type="entry name" value="Homeodomain-like"/>
    <property type="match status" value="2"/>
</dbReference>